<proteinExistence type="predicted"/>
<sequence>MTIHFIDGEKGGVGKSWFAFCMTEYLVSKLISLYLYAADTSNPTATSKYKDKQRYAEFYDDSVHYTVFSENEKKIDYPDSILEMALNRTVVIDLPAQVYTPMSNWLEQKEIFTIGKQNKIDWVRWFVCNGRNDSINLLISSADFYKHQQTVVVRNWGLCENWDLFDEREDLQATIKKYKMQVIDFPKLADSKAIRMDANNWTFDEAVELGKFGMVGNSDIYRYVQKVYQMFESTKLLEAL</sequence>
<dbReference type="EMBL" id="PVWO01000040">
    <property type="protein sequence ID" value="PSB58318.1"/>
    <property type="molecule type" value="Genomic_DNA"/>
</dbReference>
<reference evidence="1 2" key="1">
    <citation type="submission" date="2018-03" db="EMBL/GenBank/DDBJ databases">
        <title>The ancient ancestry and fast evolution of plastids.</title>
        <authorList>
            <person name="Moore K.R."/>
            <person name="Magnabosco C."/>
            <person name="Momper L."/>
            <person name="Gold D.A."/>
            <person name="Bosak T."/>
            <person name="Fournier G.P."/>
        </authorList>
    </citation>
    <scope>NUCLEOTIDE SEQUENCE [LARGE SCALE GENOMIC DNA]</scope>
    <source>
        <strain evidence="1 2">CCALA 037</strain>
    </source>
</reference>
<accession>A0A2T1GKQ2</accession>
<dbReference type="AlphaFoldDB" id="A0A2T1GKQ2"/>
<evidence type="ECO:0000313" key="1">
    <source>
        <dbReference type="EMBL" id="PSB58318.1"/>
    </source>
</evidence>
<keyword evidence="2" id="KW-1185">Reference proteome</keyword>
<dbReference type="OrthoDB" id="200044at2"/>
<protein>
    <submittedName>
        <fullName evidence="1">Mobilization protein MobD-like protein</fullName>
    </submittedName>
</protein>
<name>A0A2T1GKQ2_9CYAN</name>
<evidence type="ECO:0000313" key="2">
    <source>
        <dbReference type="Proteomes" id="UP000238937"/>
    </source>
</evidence>
<gene>
    <name evidence="1" type="ORF">C7B77_05265</name>
</gene>
<comment type="caution">
    <text evidence="1">The sequence shown here is derived from an EMBL/GenBank/DDBJ whole genome shotgun (WGS) entry which is preliminary data.</text>
</comment>
<dbReference type="RefSeq" id="WP_106301038.1">
    <property type="nucleotide sequence ID" value="NZ_PVWO01000040.1"/>
</dbReference>
<dbReference type="Proteomes" id="UP000238937">
    <property type="component" value="Unassembled WGS sequence"/>
</dbReference>
<organism evidence="1 2">
    <name type="scientific">Chamaesiphon polymorphus CCALA 037</name>
    <dbReference type="NCBI Taxonomy" id="2107692"/>
    <lineage>
        <taxon>Bacteria</taxon>
        <taxon>Bacillati</taxon>
        <taxon>Cyanobacteriota</taxon>
        <taxon>Cyanophyceae</taxon>
        <taxon>Gomontiellales</taxon>
        <taxon>Chamaesiphonaceae</taxon>
        <taxon>Chamaesiphon</taxon>
    </lineage>
</organism>